<organism evidence="1 2">
    <name type="scientific">Kickxella alabastrina</name>
    <dbReference type="NCBI Taxonomy" id="61397"/>
    <lineage>
        <taxon>Eukaryota</taxon>
        <taxon>Fungi</taxon>
        <taxon>Fungi incertae sedis</taxon>
        <taxon>Zoopagomycota</taxon>
        <taxon>Kickxellomycotina</taxon>
        <taxon>Kickxellomycetes</taxon>
        <taxon>Kickxellales</taxon>
        <taxon>Kickxellaceae</taxon>
        <taxon>Kickxella</taxon>
    </lineage>
</organism>
<evidence type="ECO:0000313" key="1">
    <source>
        <dbReference type="EMBL" id="KAJ1885839.1"/>
    </source>
</evidence>
<name>A0ACC1I1X3_9FUNG</name>
<sequence length="369" mass="39518">MSKKIERYFSAIETATATATTAATATATAAETAAETALPWDVSLAHNILRSCHTLFRELERIRLGVMDGSTAISVCGTEWTATEAHVDDMLAVLQSTQEKREARRLVRASRQTIGSMRVCVQTLAASTELQAASASAVQATVMALSAAAVQIHMNEAREEKGEAQAQPNQSVADAVRAAGSLAEQLRIFTRVSQQSWAATRSQLAHAPSIPSPLASGSAPQHRRWVSEDIETETDSTPDTFAGTPEPLHSRNRSDSRLQIGNAVLPRTKQVRFLARTPPGAEPAPAIDQAHLADFALALSAFEKTVAVLAEERGAIGPHTPAVRALVTAFVQLSRLASSTGMVRHFDRPALALFKTTTQAVKLLMPQKS</sequence>
<dbReference type="Proteomes" id="UP001150581">
    <property type="component" value="Unassembled WGS sequence"/>
</dbReference>
<evidence type="ECO:0000313" key="2">
    <source>
        <dbReference type="Proteomes" id="UP001150581"/>
    </source>
</evidence>
<gene>
    <name evidence="1" type="ORF">LPJ66_009927</name>
</gene>
<proteinExistence type="predicted"/>
<protein>
    <submittedName>
        <fullName evidence="1">Uncharacterized protein</fullName>
    </submittedName>
</protein>
<reference evidence="1" key="1">
    <citation type="submission" date="2022-07" db="EMBL/GenBank/DDBJ databases">
        <title>Phylogenomic reconstructions and comparative analyses of Kickxellomycotina fungi.</title>
        <authorList>
            <person name="Reynolds N.K."/>
            <person name="Stajich J.E."/>
            <person name="Barry K."/>
            <person name="Grigoriev I.V."/>
            <person name="Crous P."/>
            <person name="Smith M.E."/>
        </authorList>
    </citation>
    <scope>NUCLEOTIDE SEQUENCE</scope>
    <source>
        <strain evidence="1">Benny 63K</strain>
    </source>
</reference>
<keyword evidence="2" id="KW-1185">Reference proteome</keyword>
<accession>A0ACC1I1X3</accession>
<dbReference type="EMBL" id="JANBPG010002421">
    <property type="protein sequence ID" value="KAJ1885839.1"/>
    <property type="molecule type" value="Genomic_DNA"/>
</dbReference>
<comment type="caution">
    <text evidence="1">The sequence shown here is derived from an EMBL/GenBank/DDBJ whole genome shotgun (WGS) entry which is preliminary data.</text>
</comment>